<feature type="transmembrane region" description="Helical" evidence="6">
    <location>
        <begin position="122"/>
        <end position="144"/>
    </location>
</feature>
<sequence length="236" mass="26152">MAIGLVTTLPLVAVMMVVMKDMEKIMNAQMPAVELLYEATGSRSATIALTVLLIIIYASNLPPQWVTGGRLSWAFARDKGIPYADFFAQVDERLKFPLRTTLATGIFCALYGLIYLASTTAFNSIITSAIFLLNLSYAIPQVIVAMRGRNKCLPIRPLNLGSWGYICNVFAPLWICVMAVLVCFPPSLPVSVGSMNYTAPILLGLYLVILAFWYTIGKRFDGPQVDWDFLNLHNKE</sequence>
<dbReference type="GO" id="GO:0016020">
    <property type="term" value="C:membrane"/>
    <property type="evidence" value="ECO:0007669"/>
    <property type="project" value="UniProtKB-SubCell"/>
</dbReference>
<feature type="transmembrane region" description="Helical" evidence="6">
    <location>
        <begin position="43"/>
        <end position="61"/>
    </location>
</feature>
<evidence type="ECO:0000256" key="1">
    <source>
        <dbReference type="ARBA" id="ARBA00004141"/>
    </source>
</evidence>
<dbReference type="Pfam" id="PF13520">
    <property type="entry name" value="AA_permease_2"/>
    <property type="match status" value="1"/>
</dbReference>
<dbReference type="EMBL" id="MVGC01000009">
    <property type="protein sequence ID" value="RJE27107.1"/>
    <property type="molecule type" value="Genomic_DNA"/>
</dbReference>
<evidence type="ECO:0000256" key="4">
    <source>
        <dbReference type="ARBA" id="ARBA00022989"/>
    </source>
</evidence>
<dbReference type="STRING" id="2070753.A0A3A3A0F7"/>
<keyword evidence="4 6" id="KW-1133">Transmembrane helix</keyword>
<dbReference type="PANTHER" id="PTHR45649:SF11">
    <property type="entry name" value="TRANSPORTER, PUTATIVE (EUROFUNG)-RELATED"/>
    <property type="match status" value="1"/>
</dbReference>
<dbReference type="InterPro" id="IPR002293">
    <property type="entry name" value="AA/rel_permease1"/>
</dbReference>
<dbReference type="Proteomes" id="UP000266188">
    <property type="component" value="Unassembled WGS sequence"/>
</dbReference>
<dbReference type="Gene3D" id="1.20.1740.10">
    <property type="entry name" value="Amino acid/polyamine transporter I"/>
    <property type="match status" value="1"/>
</dbReference>
<feature type="transmembrane region" description="Helical" evidence="6">
    <location>
        <begin position="96"/>
        <end position="116"/>
    </location>
</feature>
<dbReference type="GO" id="GO:0022857">
    <property type="term" value="F:transmembrane transporter activity"/>
    <property type="evidence" value="ECO:0007669"/>
    <property type="project" value="InterPro"/>
</dbReference>
<evidence type="ECO:0000256" key="2">
    <source>
        <dbReference type="ARBA" id="ARBA00022448"/>
    </source>
</evidence>
<gene>
    <name evidence="7" type="ORF">PHISCL_00574</name>
</gene>
<dbReference type="AlphaFoldDB" id="A0A3A3A0F7"/>
<proteinExistence type="predicted"/>
<organism evidence="7 8">
    <name type="scientific">Aspergillus sclerotialis</name>
    <dbReference type="NCBI Taxonomy" id="2070753"/>
    <lineage>
        <taxon>Eukaryota</taxon>
        <taxon>Fungi</taxon>
        <taxon>Dikarya</taxon>
        <taxon>Ascomycota</taxon>
        <taxon>Pezizomycotina</taxon>
        <taxon>Eurotiomycetes</taxon>
        <taxon>Eurotiomycetidae</taxon>
        <taxon>Eurotiales</taxon>
        <taxon>Aspergillaceae</taxon>
        <taxon>Aspergillus</taxon>
        <taxon>Aspergillus subgen. Polypaecilum</taxon>
    </lineage>
</organism>
<comment type="subcellular location">
    <subcellularLocation>
        <location evidence="1">Membrane</location>
        <topology evidence="1">Multi-pass membrane protein</topology>
    </subcellularLocation>
</comment>
<evidence type="ECO:0000313" key="7">
    <source>
        <dbReference type="EMBL" id="RJE27107.1"/>
    </source>
</evidence>
<evidence type="ECO:0000313" key="8">
    <source>
        <dbReference type="Proteomes" id="UP000266188"/>
    </source>
</evidence>
<accession>A0A3A3A0F7</accession>
<keyword evidence="5 6" id="KW-0472">Membrane</keyword>
<name>A0A3A3A0F7_9EURO</name>
<dbReference type="PANTHER" id="PTHR45649">
    <property type="entry name" value="AMINO-ACID PERMEASE BAT1"/>
    <property type="match status" value="1"/>
</dbReference>
<keyword evidence="2" id="KW-0813">Transport</keyword>
<reference evidence="8" key="1">
    <citation type="submission" date="2017-02" db="EMBL/GenBank/DDBJ databases">
        <authorList>
            <person name="Tafer H."/>
            <person name="Lopandic K."/>
        </authorList>
    </citation>
    <scope>NUCLEOTIDE SEQUENCE [LARGE SCALE GENOMIC DNA]</scope>
    <source>
        <strain evidence="8">CBS 366.77</strain>
    </source>
</reference>
<feature type="transmembrane region" description="Helical" evidence="6">
    <location>
        <begin position="165"/>
        <end position="188"/>
    </location>
</feature>
<evidence type="ECO:0000256" key="5">
    <source>
        <dbReference type="ARBA" id="ARBA00023136"/>
    </source>
</evidence>
<protein>
    <submittedName>
        <fullName evidence="7">Amino acid permease</fullName>
    </submittedName>
</protein>
<keyword evidence="3 6" id="KW-0812">Transmembrane</keyword>
<feature type="transmembrane region" description="Helical" evidence="6">
    <location>
        <begin position="194"/>
        <end position="214"/>
    </location>
</feature>
<evidence type="ECO:0000256" key="6">
    <source>
        <dbReference type="SAM" id="Phobius"/>
    </source>
</evidence>
<keyword evidence="8" id="KW-1185">Reference proteome</keyword>
<comment type="caution">
    <text evidence="7">The sequence shown here is derived from an EMBL/GenBank/DDBJ whole genome shotgun (WGS) entry which is preliminary data.</text>
</comment>
<evidence type="ECO:0000256" key="3">
    <source>
        <dbReference type="ARBA" id="ARBA00022692"/>
    </source>
</evidence>
<dbReference type="OrthoDB" id="2417308at2759"/>